<dbReference type="AlphaFoldDB" id="A0A974NI81"/>
<dbReference type="KEGG" id="ppsr:I6J18_00020"/>
<protein>
    <submittedName>
        <fullName evidence="1">Conjugal transfer protein</fullName>
    </submittedName>
</protein>
<accession>A0A974NI81</accession>
<dbReference type="Pfam" id="PF12642">
    <property type="entry name" value="TpcC"/>
    <property type="match status" value="1"/>
</dbReference>
<evidence type="ECO:0000313" key="2">
    <source>
        <dbReference type="Proteomes" id="UP000595254"/>
    </source>
</evidence>
<name>A0A974NI81_PERPY</name>
<reference evidence="1 2" key="1">
    <citation type="submission" date="2021-01" db="EMBL/GenBank/DDBJ databases">
        <title>FDA dAtabase for Regulatory Grade micrObial Sequences (FDA-ARGOS): Supporting development and validation of Infectious Disease Dx tests.</title>
        <authorList>
            <person name="Nelson B."/>
            <person name="Plummer A."/>
            <person name="Tallon L."/>
            <person name="Sadzewicz L."/>
            <person name="Zhao X."/>
            <person name="Boylan J."/>
            <person name="Ott S."/>
            <person name="Bowen H."/>
            <person name="Vavikolanu K."/>
            <person name="Mehta A."/>
            <person name="Aluvathingal J."/>
            <person name="Nadendla S."/>
            <person name="Myers T."/>
            <person name="Yan Y."/>
            <person name="Sichtig H."/>
        </authorList>
    </citation>
    <scope>NUCLEOTIDE SEQUENCE [LARGE SCALE GENOMIC DNA]</scope>
    <source>
        <strain evidence="1 2">FDAARGOS_1161</strain>
        <plasmid evidence="1 2">unnamed</plasmid>
    </source>
</reference>
<dbReference type="InterPro" id="IPR024735">
    <property type="entry name" value="TcpC"/>
</dbReference>
<geneLocation type="plasmid" evidence="1 2">
    <name>unnamed</name>
</geneLocation>
<dbReference type="CDD" id="cd16386">
    <property type="entry name" value="TcpC_N"/>
    <property type="match status" value="1"/>
</dbReference>
<keyword evidence="1" id="KW-0614">Plasmid</keyword>
<dbReference type="EMBL" id="CP068052">
    <property type="protein sequence ID" value="QQS98430.1"/>
    <property type="molecule type" value="Genomic_DNA"/>
</dbReference>
<dbReference type="RefSeq" id="WP_040374276.1">
    <property type="nucleotide sequence ID" value="NZ_CP068052.1"/>
</dbReference>
<proteinExistence type="predicted"/>
<sequence>MKKREYPKTVLRKKVIKGAFWTGFFLVLFLSVVAIIRVGNAASTQQAEVKSVKTIEKTINHAASEGSQSFAENFALHYFDWQNTNEAKIKRVERLQPFLATGLDEQAGLSFDEMRWNSTLSESQVWNVEETGKDTALITLRVQHMLTKIIPPDPKAVAKAKEKKEKAPKAEEKTSGPFEKYFVIPIKTDGKSFVVHKIPYFTAAPEKPLLTSEALVDENGKLTGPLLQDEITAGLTTFFKIYTTGTQEELSYYVKGEEIHSMNGIITFKEVKNTVIKPGEAEDEYRVFATVVFQENLSKAQVVYPYELVLVKEENRWFVKTMKNQ</sequence>
<dbReference type="Gene3D" id="3.10.450.540">
    <property type="match status" value="2"/>
</dbReference>
<organism evidence="1 2">
    <name type="scientific">Peribacillus psychrosaccharolyticus</name>
    <name type="common">Bacillus psychrosaccharolyticus</name>
    <dbReference type="NCBI Taxonomy" id="1407"/>
    <lineage>
        <taxon>Bacteria</taxon>
        <taxon>Bacillati</taxon>
        <taxon>Bacillota</taxon>
        <taxon>Bacilli</taxon>
        <taxon>Bacillales</taxon>
        <taxon>Bacillaceae</taxon>
        <taxon>Peribacillus</taxon>
    </lineage>
</organism>
<dbReference type="CDD" id="cd16428">
    <property type="entry name" value="TcpC_C"/>
    <property type="match status" value="1"/>
</dbReference>
<dbReference type="InterPro" id="IPR035628">
    <property type="entry name" value="TcpC_C"/>
</dbReference>
<keyword evidence="2" id="KW-1185">Reference proteome</keyword>
<dbReference type="Proteomes" id="UP000595254">
    <property type="component" value="Plasmid unnamed"/>
</dbReference>
<evidence type="ECO:0000313" key="1">
    <source>
        <dbReference type="EMBL" id="QQS98430.1"/>
    </source>
</evidence>
<gene>
    <name evidence="1" type="ORF">I6J18_00020</name>
</gene>